<dbReference type="Pfam" id="PF02318">
    <property type="entry name" value="FYVE_2"/>
    <property type="match status" value="1"/>
</dbReference>
<evidence type="ECO:0000256" key="6">
    <source>
        <dbReference type="ARBA" id="ARBA00072164"/>
    </source>
</evidence>
<feature type="compositionally biased region" description="Basic and acidic residues" evidence="7">
    <location>
        <begin position="486"/>
        <end position="498"/>
    </location>
</feature>
<keyword evidence="11" id="KW-1185">Reference proteome</keyword>
<dbReference type="AlphaFoldDB" id="A0A7L2VDB3"/>
<protein>
    <recommendedName>
        <fullName evidence="6">Synaptotagmin-like protein 2</fullName>
    </recommendedName>
</protein>
<dbReference type="InterPro" id="IPR000008">
    <property type="entry name" value="C2_dom"/>
</dbReference>
<dbReference type="PANTHER" id="PTHR45716:SF5">
    <property type="entry name" value="SYNAPTOTAGMIN-LIKE PROTEIN 2"/>
    <property type="match status" value="1"/>
</dbReference>
<dbReference type="PROSITE" id="PS50004">
    <property type="entry name" value="C2"/>
    <property type="match status" value="2"/>
</dbReference>
<dbReference type="PANTHER" id="PTHR45716">
    <property type="entry name" value="BITESIZE, ISOFORM I"/>
    <property type="match status" value="1"/>
</dbReference>
<keyword evidence="5" id="KW-0472">Membrane</keyword>
<feature type="compositionally biased region" description="Polar residues" evidence="7">
    <location>
        <begin position="352"/>
        <end position="371"/>
    </location>
</feature>
<reference evidence="10 11" key="1">
    <citation type="submission" date="2019-09" db="EMBL/GenBank/DDBJ databases">
        <title>Bird 10,000 Genomes (B10K) Project - Family phase.</title>
        <authorList>
            <person name="Zhang G."/>
        </authorList>
    </citation>
    <scope>NUCLEOTIDE SEQUENCE [LARGE SCALE GENOMIC DNA]</scope>
    <source>
        <strain evidence="10">B10K-DU-012-52</strain>
    </source>
</reference>
<evidence type="ECO:0000256" key="7">
    <source>
        <dbReference type="SAM" id="MobiDB-lite"/>
    </source>
</evidence>
<feature type="non-terminal residue" evidence="10">
    <location>
        <position position="936"/>
    </location>
</feature>
<dbReference type="FunFam" id="2.60.40.150:FF:000040">
    <property type="entry name" value="synaptotagmin-like protein 2 isoform X2"/>
    <property type="match status" value="1"/>
</dbReference>
<dbReference type="Proteomes" id="UP000520535">
    <property type="component" value="Unassembled WGS sequence"/>
</dbReference>
<dbReference type="InterPro" id="IPR035892">
    <property type="entry name" value="C2_domain_sf"/>
</dbReference>
<feature type="compositionally biased region" description="Polar residues" evidence="7">
    <location>
        <begin position="157"/>
        <end position="172"/>
    </location>
</feature>
<dbReference type="Pfam" id="PF00168">
    <property type="entry name" value="C2"/>
    <property type="match status" value="2"/>
</dbReference>
<accession>A0A7L2VDB3</accession>
<dbReference type="GO" id="GO:0031267">
    <property type="term" value="F:small GTPase binding"/>
    <property type="evidence" value="ECO:0007669"/>
    <property type="project" value="InterPro"/>
</dbReference>
<comment type="caution">
    <text evidence="10">The sequence shown here is derived from an EMBL/GenBank/DDBJ whole genome shotgun (WGS) entry which is preliminary data.</text>
</comment>
<feature type="compositionally biased region" description="Basic and acidic residues" evidence="7">
    <location>
        <begin position="438"/>
        <end position="461"/>
    </location>
</feature>
<feature type="region of interest" description="Disordered" evidence="7">
    <location>
        <begin position="269"/>
        <end position="293"/>
    </location>
</feature>
<evidence type="ECO:0000256" key="2">
    <source>
        <dbReference type="ARBA" id="ARBA00022475"/>
    </source>
</evidence>
<sequence length="936" mass="104824">MIDLSFLTEEEQEAIMKVLQRDAELKKAEEERVRHLPEKIKDDVQLKNMSGQWFYEAKSKRHRDKIHGADIIRASMRRKPAMLAEMSQNKSNKAKTSWVSNVNKEVFVPPELHGIGEHQEEQQLKSSSSSKATTSVLDKPEEKHVKAAISPVKQRRNPFNSTALGDNLNSGEAENRPATLPQLSNKGKYTYLAYDCEFPEGLYRIIFTFIASFCKIEDFAPKPAKWTERINGAPPRGILKRSSSSSSTDSEVRVSQVLDVQKKNGLPTATIFEGEAEKSSVTEEAEDSTQISLEKLKQVRFSSSTDKGEPLQSPQLHHGREAGEFDLLESEEMKSSGSDAVRSDSFGNKQISDVKSLGTSSSALQIKTTDGLQEDMSASRPRDTNRSVSANETLQIKRVTPKKLEIPQKSSSNILPNSNNELSVDGTPENKSNQILSHESKSHKNFTDEHQLSAKTEEHEVSNTNSTSLRQGSEEELNPVLMALKRSADRKMPSKSLEDIPSATSNKGKINKPKEELALSAEDAGPKPDQHQERNESAAGISTVPSQPDKLFPNPEKLKGLSKSVPSFLQEESDDRETDTASESSYSFGRIKKSPSSLTNLSGSSGMASLSSVSGSLMSIYSADFGNVDVKGNIQFAIDYVEQLNELHIFICQCKDLAVADVKRQRSDPYVKTYLLPEKYKLGKRKTSVKKKTFNPVYNEILRYKIEKDLLKNQSLNISVWHNDTFGRNSFLGEVELDLGTWDWNDKSNKQINWFPLKPRTSTMALPLENRGEMKLALQYVPHPAGGKKTLSTGEVHIWVKECRDLPLLRGNRLSSFIKCTILPDTSRKSRQKTRTVSKTTNPVFNHTMVYDGFRPEDLKEACVELTVWDHNKLANHFLGGLRIGLGTGKSYGTTVDWMDSTSDETALWEKMMKSPDTWIEDTLPLRMLLVAKLTK</sequence>
<dbReference type="Gene3D" id="2.60.40.150">
    <property type="entry name" value="C2 domain"/>
    <property type="match status" value="2"/>
</dbReference>
<dbReference type="GO" id="GO:0006887">
    <property type="term" value="P:exocytosis"/>
    <property type="evidence" value="ECO:0007669"/>
    <property type="project" value="UniProtKB-KW"/>
</dbReference>
<dbReference type="GO" id="GO:0070382">
    <property type="term" value="C:exocytic vesicle"/>
    <property type="evidence" value="ECO:0007669"/>
    <property type="project" value="TreeGrafter"/>
</dbReference>
<dbReference type="SUPFAM" id="SSF49562">
    <property type="entry name" value="C2 domain (Calcium/lipid-binding domain, CaLB)"/>
    <property type="match status" value="2"/>
</dbReference>
<evidence type="ECO:0000256" key="1">
    <source>
        <dbReference type="ARBA" id="ARBA00004236"/>
    </source>
</evidence>
<feature type="region of interest" description="Disordered" evidence="7">
    <location>
        <begin position="352"/>
        <end position="604"/>
    </location>
</feature>
<dbReference type="OrthoDB" id="195679at2759"/>
<feature type="region of interest" description="Disordered" evidence="7">
    <location>
        <begin position="119"/>
        <end position="179"/>
    </location>
</feature>
<evidence type="ECO:0000259" key="8">
    <source>
        <dbReference type="PROSITE" id="PS50004"/>
    </source>
</evidence>
<feature type="domain" description="RabBD" evidence="9">
    <location>
        <begin position="1"/>
        <end position="57"/>
    </location>
</feature>
<evidence type="ECO:0000259" key="9">
    <source>
        <dbReference type="PROSITE" id="PS50916"/>
    </source>
</evidence>
<feature type="compositionally biased region" description="Polar residues" evidence="7">
    <location>
        <begin position="462"/>
        <end position="471"/>
    </location>
</feature>
<dbReference type="Gene3D" id="6.10.250.3000">
    <property type="match status" value="1"/>
</dbReference>
<proteinExistence type="predicted"/>
<evidence type="ECO:0000313" key="11">
    <source>
        <dbReference type="Proteomes" id="UP000520535"/>
    </source>
</evidence>
<dbReference type="InterPro" id="IPR043567">
    <property type="entry name" value="SYTL1-5_C2B"/>
</dbReference>
<keyword evidence="4" id="KW-0677">Repeat</keyword>
<dbReference type="GO" id="GO:0042043">
    <property type="term" value="F:neurexin family protein binding"/>
    <property type="evidence" value="ECO:0007669"/>
    <property type="project" value="TreeGrafter"/>
</dbReference>
<dbReference type="InterPro" id="IPR041282">
    <property type="entry name" value="FYVE_2"/>
</dbReference>
<comment type="subcellular location">
    <subcellularLocation>
        <location evidence="1">Cell membrane</location>
    </subcellularLocation>
</comment>
<evidence type="ECO:0000256" key="3">
    <source>
        <dbReference type="ARBA" id="ARBA00022483"/>
    </source>
</evidence>
<feature type="compositionally biased region" description="Polar residues" evidence="7">
    <location>
        <begin position="408"/>
        <end position="422"/>
    </location>
</feature>
<feature type="domain" description="C2" evidence="8">
    <location>
        <begin position="770"/>
        <end position="899"/>
    </location>
</feature>
<dbReference type="InterPro" id="IPR010911">
    <property type="entry name" value="Rab_BD"/>
</dbReference>
<keyword evidence="2" id="KW-1003">Cell membrane</keyword>
<dbReference type="EMBL" id="VYZX01009700">
    <property type="protein sequence ID" value="NXS54907.1"/>
    <property type="molecule type" value="Genomic_DNA"/>
</dbReference>
<feature type="region of interest" description="Disordered" evidence="7">
    <location>
        <begin position="226"/>
        <end position="254"/>
    </location>
</feature>
<feature type="compositionally biased region" description="Low complexity" evidence="7">
    <location>
        <begin position="594"/>
        <end position="604"/>
    </location>
</feature>
<feature type="compositionally biased region" description="Low complexity" evidence="7">
    <location>
        <begin position="125"/>
        <end position="135"/>
    </location>
</feature>
<dbReference type="GO" id="GO:0005886">
    <property type="term" value="C:plasma membrane"/>
    <property type="evidence" value="ECO:0007669"/>
    <property type="project" value="UniProtKB-SubCell"/>
</dbReference>
<dbReference type="PROSITE" id="PS50916">
    <property type="entry name" value="RABBD"/>
    <property type="match status" value="1"/>
</dbReference>
<dbReference type="CDD" id="cd08393">
    <property type="entry name" value="C2A_SLP-1_2"/>
    <property type="match status" value="1"/>
</dbReference>
<keyword evidence="3" id="KW-0268">Exocytosis</keyword>
<feature type="domain" description="C2" evidence="8">
    <location>
        <begin position="630"/>
        <end position="755"/>
    </location>
</feature>
<dbReference type="GO" id="GO:0006886">
    <property type="term" value="P:intracellular protein transport"/>
    <property type="evidence" value="ECO:0007669"/>
    <property type="project" value="InterPro"/>
</dbReference>
<feature type="compositionally biased region" description="Basic and acidic residues" evidence="7">
    <location>
        <begin position="524"/>
        <end position="536"/>
    </location>
</feature>
<feature type="non-terminal residue" evidence="10">
    <location>
        <position position="1"/>
    </location>
</feature>
<dbReference type="CDD" id="cd04020">
    <property type="entry name" value="C2B_SLP_1-2-3-4"/>
    <property type="match status" value="1"/>
</dbReference>
<evidence type="ECO:0000256" key="5">
    <source>
        <dbReference type="ARBA" id="ARBA00023136"/>
    </source>
</evidence>
<evidence type="ECO:0000313" key="10">
    <source>
        <dbReference type="EMBL" id="NXS54907.1"/>
    </source>
</evidence>
<evidence type="ECO:0000256" key="4">
    <source>
        <dbReference type="ARBA" id="ARBA00022737"/>
    </source>
</evidence>
<dbReference type="SMART" id="SM00239">
    <property type="entry name" value="C2"/>
    <property type="match status" value="2"/>
</dbReference>
<organism evidence="10 11">
    <name type="scientific">Brachypteracias leptosomus</name>
    <name type="common">short-legged ground-roller</name>
    <dbReference type="NCBI Taxonomy" id="135165"/>
    <lineage>
        <taxon>Eukaryota</taxon>
        <taxon>Metazoa</taxon>
        <taxon>Chordata</taxon>
        <taxon>Craniata</taxon>
        <taxon>Vertebrata</taxon>
        <taxon>Euteleostomi</taxon>
        <taxon>Archelosauria</taxon>
        <taxon>Archosauria</taxon>
        <taxon>Dinosauria</taxon>
        <taxon>Saurischia</taxon>
        <taxon>Theropoda</taxon>
        <taxon>Coelurosauria</taxon>
        <taxon>Aves</taxon>
        <taxon>Neognathae</taxon>
        <taxon>Neoaves</taxon>
        <taxon>Telluraves</taxon>
        <taxon>Coraciimorphae</taxon>
        <taxon>Coraciiformes</taxon>
        <taxon>Brachypteraciidae</taxon>
        <taxon>Brachypteracias</taxon>
    </lineage>
</organism>
<name>A0A7L2VDB3_9AVES</name>
<dbReference type="FunFam" id="2.60.40.150:FF:000006">
    <property type="entry name" value="Synaptotagmin-like 5, isoform CRA_a"/>
    <property type="match status" value="1"/>
</dbReference>
<gene>
    <name evidence="10" type="primary">Sytl2_0</name>
    <name evidence="10" type="ORF">BRALEP_R06852</name>
</gene>